<dbReference type="KEGG" id="ahel:Q31a_50070"/>
<gene>
    <name evidence="2" type="ORF">Q31a_50070</name>
</gene>
<dbReference type="InterPro" id="IPR024331">
    <property type="entry name" value="DUF3859"/>
</dbReference>
<sequence length="173" mass="20299">MCNGLQPARVSVPKDCFQPLPRLYRHRAAGGDRQHWICRQQRVRVLARRKPIVTIRSFGIYSQWDAEAKELPQIQEFTTRVKAELDVEFGLVVNVKRAKNQTLQYWIYHPDIPDADGQPRPPFDGEVFVRTNDWDFFLGDTIWEPIHDKLGDWRLVVELEGRVVAEKVFQLFV</sequence>
<evidence type="ECO:0000313" key="3">
    <source>
        <dbReference type="Proteomes" id="UP000318017"/>
    </source>
</evidence>
<dbReference type="Pfam" id="PF12975">
    <property type="entry name" value="DUF3859"/>
    <property type="match status" value="1"/>
</dbReference>
<proteinExistence type="predicted"/>
<protein>
    <recommendedName>
        <fullName evidence="1">DUF3859 domain-containing protein</fullName>
    </recommendedName>
</protein>
<organism evidence="2 3">
    <name type="scientific">Aureliella helgolandensis</name>
    <dbReference type="NCBI Taxonomy" id="2527968"/>
    <lineage>
        <taxon>Bacteria</taxon>
        <taxon>Pseudomonadati</taxon>
        <taxon>Planctomycetota</taxon>
        <taxon>Planctomycetia</taxon>
        <taxon>Pirellulales</taxon>
        <taxon>Pirellulaceae</taxon>
        <taxon>Aureliella</taxon>
    </lineage>
</organism>
<reference evidence="2 3" key="1">
    <citation type="submission" date="2019-02" db="EMBL/GenBank/DDBJ databases">
        <title>Deep-cultivation of Planctomycetes and their phenomic and genomic characterization uncovers novel biology.</title>
        <authorList>
            <person name="Wiegand S."/>
            <person name="Jogler M."/>
            <person name="Boedeker C."/>
            <person name="Pinto D."/>
            <person name="Vollmers J."/>
            <person name="Rivas-Marin E."/>
            <person name="Kohn T."/>
            <person name="Peeters S.H."/>
            <person name="Heuer A."/>
            <person name="Rast P."/>
            <person name="Oberbeckmann S."/>
            <person name="Bunk B."/>
            <person name="Jeske O."/>
            <person name="Meyerdierks A."/>
            <person name="Storesund J.E."/>
            <person name="Kallscheuer N."/>
            <person name="Luecker S."/>
            <person name="Lage O.M."/>
            <person name="Pohl T."/>
            <person name="Merkel B.J."/>
            <person name="Hornburger P."/>
            <person name="Mueller R.-W."/>
            <person name="Bruemmer F."/>
            <person name="Labrenz M."/>
            <person name="Spormann A.M."/>
            <person name="Op den Camp H."/>
            <person name="Overmann J."/>
            <person name="Amann R."/>
            <person name="Jetten M.S.M."/>
            <person name="Mascher T."/>
            <person name="Medema M.H."/>
            <person name="Devos D.P."/>
            <person name="Kaster A.-K."/>
            <person name="Ovreas L."/>
            <person name="Rohde M."/>
            <person name="Galperin M.Y."/>
            <person name="Jogler C."/>
        </authorList>
    </citation>
    <scope>NUCLEOTIDE SEQUENCE [LARGE SCALE GENOMIC DNA]</scope>
    <source>
        <strain evidence="2 3">Q31a</strain>
    </source>
</reference>
<evidence type="ECO:0000313" key="2">
    <source>
        <dbReference type="EMBL" id="QDV26633.1"/>
    </source>
</evidence>
<feature type="domain" description="DUF3859" evidence="1">
    <location>
        <begin position="50"/>
        <end position="170"/>
    </location>
</feature>
<name>A0A518GDG8_9BACT</name>
<dbReference type="Proteomes" id="UP000318017">
    <property type="component" value="Chromosome"/>
</dbReference>
<dbReference type="EMBL" id="CP036298">
    <property type="protein sequence ID" value="QDV26633.1"/>
    <property type="molecule type" value="Genomic_DNA"/>
</dbReference>
<dbReference type="AlphaFoldDB" id="A0A518GDG8"/>
<accession>A0A518GDG8</accession>
<evidence type="ECO:0000259" key="1">
    <source>
        <dbReference type="Pfam" id="PF12975"/>
    </source>
</evidence>
<dbReference type="Gene3D" id="2.60.40.2390">
    <property type="match status" value="1"/>
</dbReference>
<keyword evidence="3" id="KW-1185">Reference proteome</keyword>